<dbReference type="AlphaFoldDB" id="K9CYR5"/>
<keyword evidence="5" id="KW-1185">Reference proteome</keyword>
<keyword evidence="2" id="KW-0418">Kinase</keyword>
<comment type="caution">
    <text evidence="4">The sequence shown here is derived from an EMBL/GenBank/DDBJ whole genome shotgun (WGS) entry which is preliminary data.</text>
</comment>
<dbReference type="eggNOG" id="COG3550">
    <property type="taxonomic scope" value="Bacteria"/>
</dbReference>
<sequence>MEIKDYTNAQEAVRDYGGKAGKKISIYDEGHIWMLKFPQNVKNIERINVSYTNSPVSEYIGSHIYETLGLPVHETKLGIYNDKIVVLCKDFTVNPNRELKPIENILNIPLDKNLESFRSESKSSTDTHGEDLGELVSTFKYNTKISPEFEKRFWEMFVVDAVIGNNDRHNRNWGYFIENNERILAPVYDNGNSFLGKKSDEEIKELSPDKYNSILSSGNTPFIYKDKKVDAFRVIKNQYLGDERKPIPALQKAIITITERFQKNKNKIEDLIDSIPEQKNGIIIITPERKELYKKLIQDRYMKFLKPIYTKIKENSKSYSL</sequence>
<dbReference type="STRING" id="883156.HMPREF9282_02116"/>
<dbReference type="Gene3D" id="3.30.200.120">
    <property type="match status" value="1"/>
</dbReference>
<evidence type="ECO:0000256" key="1">
    <source>
        <dbReference type="ARBA" id="ARBA00022679"/>
    </source>
</evidence>
<dbReference type="RefSeq" id="WP_006557000.1">
    <property type="nucleotide sequence ID" value="NZ_JH992939.1"/>
</dbReference>
<dbReference type="Pfam" id="PF07804">
    <property type="entry name" value="HipA_C"/>
    <property type="match status" value="1"/>
</dbReference>
<organism evidence="4 5">
    <name type="scientific">Veillonella seminalis ACS-216-V-Col6b</name>
    <dbReference type="NCBI Taxonomy" id="883156"/>
    <lineage>
        <taxon>Bacteria</taxon>
        <taxon>Bacillati</taxon>
        <taxon>Bacillota</taxon>
        <taxon>Negativicutes</taxon>
        <taxon>Veillonellales</taxon>
        <taxon>Veillonellaceae</taxon>
        <taxon>Veillonella</taxon>
    </lineage>
</organism>
<protein>
    <recommendedName>
        <fullName evidence="3">HipA-like C-terminal domain-containing protein</fullName>
    </recommendedName>
</protein>
<dbReference type="GO" id="GO:0016301">
    <property type="term" value="F:kinase activity"/>
    <property type="evidence" value="ECO:0007669"/>
    <property type="project" value="UniProtKB-KW"/>
</dbReference>
<dbReference type="HOGENOM" id="CLU_076579_0_1_9"/>
<feature type="domain" description="HipA-like C-terminal" evidence="3">
    <location>
        <begin position="22"/>
        <end position="193"/>
    </location>
</feature>
<dbReference type="EMBL" id="AHAF01000023">
    <property type="protein sequence ID" value="EKU77399.1"/>
    <property type="molecule type" value="Genomic_DNA"/>
</dbReference>
<reference evidence="4 5" key="1">
    <citation type="submission" date="2012-09" db="EMBL/GenBank/DDBJ databases">
        <title>The Genome Sequence of Veillonella ratti ACS-216-V-COL6B.</title>
        <authorList>
            <consortium name="The Broad Institute Genome Sequencing Platform"/>
            <person name="Earl A."/>
            <person name="Ward D."/>
            <person name="Feldgarden M."/>
            <person name="Gevers D."/>
            <person name="Saerens B."/>
            <person name="Vaneechoutte M."/>
            <person name="Walker B."/>
            <person name="Young S.K."/>
            <person name="Zeng Q."/>
            <person name="Gargeya S."/>
            <person name="Fitzgerald M."/>
            <person name="Haas B."/>
            <person name="Abouelleil A."/>
            <person name="Alvarado L."/>
            <person name="Arachchi H.M."/>
            <person name="Berlin A."/>
            <person name="Chapman S.B."/>
            <person name="Goldberg J."/>
            <person name="Griggs A."/>
            <person name="Gujja S."/>
            <person name="Hansen M."/>
            <person name="Howarth C."/>
            <person name="Imamovic A."/>
            <person name="Larimer J."/>
            <person name="McCowen C."/>
            <person name="Montmayeur A."/>
            <person name="Murphy C."/>
            <person name="Neiman D."/>
            <person name="Pearson M."/>
            <person name="Priest M."/>
            <person name="Roberts A."/>
            <person name="Saif S."/>
            <person name="Shea T."/>
            <person name="Sisk P."/>
            <person name="Sykes S."/>
            <person name="Wortman J."/>
            <person name="Nusbaum C."/>
            <person name="Birren B."/>
        </authorList>
    </citation>
    <scope>NUCLEOTIDE SEQUENCE [LARGE SCALE GENOMIC DNA]</scope>
    <source>
        <strain evidence="4 5">ACS-216-V-Col6b</strain>
    </source>
</reference>
<proteinExistence type="predicted"/>
<accession>K9CYR5</accession>
<evidence type="ECO:0000313" key="4">
    <source>
        <dbReference type="EMBL" id="EKU77399.1"/>
    </source>
</evidence>
<dbReference type="CDD" id="cd17792">
    <property type="entry name" value="CtkA"/>
    <property type="match status" value="1"/>
</dbReference>
<dbReference type="Proteomes" id="UP000009891">
    <property type="component" value="Unassembled WGS sequence"/>
</dbReference>
<keyword evidence="1" id="KW-0808">Transferase</keyword>
<evidence type="ECO:0000259" key="3">
    <source>
        <dbReference type="Pfam" id="PF07804"/>
    </source>
</evidence>
<dbReference type="PATRIC" id="fig|883156.3.peg.2069"/>
<dbReference type="Gene3D" id="1.10.1070.20">
    <property type="match status" value="1"/>
</dbReference>
<gene>
    <name evidence="4" type="ORF">HMPREF9282_02116</name>
</gene>
<evidence type="ECO:0000313" key="5">
    <source>
        <dbReference type="Proteomes" id="UP000009891"/>
    </source>
</evidence>
<name>K9CYR5_9FIRM</name>
<evidence type="ECO:0000256" key="2">
    <source>
        <dbReference type="ARBA" id="ARBA00022777"/>
    </source>
</evidence>
<dbReference type="InterPro" id="IPR012893">
    <property type="entry name" value="HipA-like_C"/>
</dbReference>